<dbReference type="PANTHER" id="PTHR45959:SF2">
    <property type="entry name" value="BHLH TRANSCRIPTION FACTOR"/>
    <property type="match status" value="1"/>
</dbReference>
<evidence type="ECO:0000256" key="5">
    <source>
        <dbReference type="SAM" id="Coils"/>
    </source>
</evidence>
<keyword evidence="2" id="KW-0805">Transcription regulation</keyword>
<evidence type="ECO:0000259" key="7">
    <source>
        <dbReference type="PROSITE" id="PS51671"/>
    </source>
</evidence>
<evidence type="ECO:0000256" key="3">
    <source>
        <dbReference type="ARBA" id="ARBA00023163"/>
    </source>
</evidence>
<feature type="compositionally biased region" description="Acidic residues" evidence="6">
    <location>
        <begin position="305"/>
        <end position="315"/>
    </location>
</feature>
<comment type="caution">
    <text evidence="8">The sequence shown here is derived from an EMBL/GenBank/DDBJ whole genome shotgun (WGS) entry which is preliminary data.</text>
</comment>
<dbReference type="Gene3D" id="4.10.280.10">
    <property type="entry name" value="Helix-loop-helix DNA-binding domain"/>
    <property type="match status" value="1"/>
</dbReference>
<evidence type="ECO:0000256" key="2">
    <source>
        <dbReference type="ARBA" id="ARBA00023015"/>
    </source>
</evidence>
<evidence type="ECO:0000313" key="9">
    <source>
        <dbReference type="Proteomes" id="UP000195402"/>
    </source>
</evidence>
<dbReference type="Pfam" id="PF22754">
    <property type="entry name" value="bHLH-TF_ACT-like_plant"/>
    <property type="match status" value="1"/>
</dbReference>
<comment type="subcellular location">
    <subcellularLocation>
        <location evidence="1">Nucleus</location>
    </subcellularLocation>
</comment>
<dbReference type="InParanoid" id="A0A200QA54"/>
<dbReference type="OrthoDB" id="690068at2759"/>
<keyword evidence="3" id="KW-0804">Transcription</keyword>
<protein>
    <submittedName>
        <fullName evidence="8">ACT domain</fullName>
    </submittedName>
</protein>
<dbReference type="AlphaFoldDB" id="A0A200QA54"/>
<evidence type="ECO:0000256" key="6">
    <source>
        <dbReference type="SAM" id="MobiDB-lite"/>
    </source>
</evidence>
<dbReference type="EMBL" id="MVGT01002614">
    <property type="protein sequence ID" value="OVA07340.1"/>
    <property type="molecule type" value="Genomic_DNA"/>
</dbReference>
<evidence type="ECO:0000256" key="1">
    <source>
        <dbReference type="ARBA" id="ARBA00004123"/>
    </source>
</evidence>
<accession>A0A200QA54</accession>
<organism evidence="8 9">
    <name type="scientific">Macleaya cordata</name>
    <name type="common">Five-seeded plume-poppy</name>
    <name type="synonym">Bocconia cordata</name>
    <dbReference type="NCBI Taxonomy" id="56857"/>
    <lineage>
        <taxon>Eukaryota</taxon>
        <taxon>Viridiplantae</taxon>
        <taxon>Streptophyta</taxon>
        <taxon>Embryophyta</taxon>
        <taxon>Tracheophyta</taxon>
        <taxon>Spermatophyta</taxon>
        <taxon>Magnoliopsida</taxon>
        <taxon>Ranunculales</taxon>
        <taxon>Papaveraceae</taxon>
        <taxon>Papaveroideae</taxon>
        <taxon>Macleaya</taxon>
    </lineage>
</organism>
<keyword evidence="9" id="KW-1185">Reference proteome</keyword>
<name>A0A200QA54_MACCD</name>
<dbReference type="GO" id="GO:0005634">
    <property type="term" value="C:nucleus"/>
    <property type="evidence" value="ECO:0007669"/>
    <property type="project" value="UniProtKB-SubCell"/>
</dbReference>
<dbReference type="Proteomes" id="UP000195402">
    <property type="component" value="Unassembled WGS sequence"/>
</dbReference>
<proteinExistence type="predicted"/>
<feature type="region of interest" description="Disordered" evidence="6">
    <location>
        <begin position="274"/>
        <end position="315"/>
    </location>
</feature>
<reference evidence="8 9" key="1">
    <citation type="journal article" date="2017" name="Mol. Plant">
        <title>The Genome of Medicinal Plant Macleaya cordata Provides New Insights into Benzylisoquinoline Alkaloids Metabolism.</title>
        <authorList>
            <person name="Liu X."/>
            <person name="Liu Y."/>
            <person name="Huang P."/>
            <person name="Ma Y."/>
            <person name="Qing Z."/>
            <person name="Tang Q."/>
            <person name="Cao H."/>
            <person name="Cheng P."/>
            <person name="Zheng Y."/>
            <person name="Yuan Z."/>
            <person name="Zhou Y."/>
            <person name="Liu J."/>
            <person name="Tang Z."/>
            <person name="Zhuo Y."/>
            <person name="Zhang Y."/>
            <person name="Yu L."/>
            <person name="Huang J."/>
            <person name="Yang P."/>
            <person name="Peng Q."/>
            <person name="Zhang J."/>
            <person name="Jiang W."/>
            <person name="Zhang Z."/>
            <person name="Lin K."/>
            <person name="Ro D.K."/>
            <person name="Chen X."/>
            <person name="Xiong X."/>
            <person name="Shang Y."/>
            <person name="Huang S."/>
            <person name="Zeng J."/>
        </authorList>
    </citation>
    <scope>NUCLEOTIDE SEQUENCE [LARGE SCALE GENOMIC DNA]</scope>
    <source>
        <strain evidence="9">cv. BLH2017</strain>
        <tissue evidence="8">Root</tissue>
    </source>
</reference>
<sequence>MDISSSSDQWFSEIMGIDSIQQIAADIDHNHEVLVAGGGDDDFPLNYPSSYSFPSLLNCSSSSMEAHHHHHHHHNIPDDHHSTAFLQRHLNISNPEASSSPSPPPNYLICFGSSTTPEYLPNHIDPKPFNYGAAPAGNLTGIISTTVVKPKKDEVEVVSNVVGTHNLNIVSLHHQDSYHVNQMMNNEFKVIHGINNKRNINGETKPSKPQSLMPNTYTQDHMDKATVLGDATKYLKQLQERVKTLEEEEQKAKNSSGDLNQTVVFVKKSRLLLNDDDDDDNDDDKSSCNKENKLISSTRTGGHYDEEDDDDDDEPLPEIEARCCLKNISIRIHCKNRKGVFVKILEEIEKFNLNVVHSSVMPFANSSLYITVISQMEVEFSMTLKDLVKNLKSAFRQFMY</sequence>
<dbReference type="STRING" id="56857.A0A200QA54"/>
<keyword evidence="5" id="KW-0175">Coiled coil</keyword>
<dbReference type="InterPro" id="IPR054502">
    <property type="entry name" value="bHLH-TF_ACT-like_plant"/>
</dbReference>
<dbReference type="InterPro" id="IPR036638">
    <property type="entry name" value="HLH_DNA-bd_sf"/>
</dbReference>
<dbReference type="SUPFAM" id="SSF47459">
    <property type="entry name" value="HLH, helix-loop-helix DNA-binding domain"/>
    <property type="match status" value="1"/>
</dbReference>
<feature type="coiled-coil region" evidence="5">
    <location>
        <begin position="228"/>
        <end position="262"/>
    </location>
</feature>
<dbReference type="PANTHER" id="PTHR45959">
    <property type="entry name" value="BHLH TRANSCRIPTION FACTOR"/>
    <property type="match status" value="1"/>
</dbReference>
<dbReference type="PROSITE" id="PS51671">
    <property type="entry name" value="ACT"/>
    <property type="match status" value="1"/>
</dbReference>
<dbReference type="InterPro" id="IPR052610">
    <property type="entry name" value="bHLH_transcription_regulator"/>
</dbReference>
<dbReference type="GO" id="GO:0046983">
    <property type="term" value="F:protein dimerization activity"/>
    <property type="evidence" value="ECO:0007669"/>
    <property type="project" value="InterPro"/>
</dbReference>
<gene>
    <name evidence="8" type="ORF">BVC80_1605g29</name>
</gene>
<dbReference type="InterPro" id="IPR002912">
    <property type="entry name" value="ACT_dom"/>
</dbReference>
<evidence type="ECO:0000256" key="4">
    <source>
        <dbReference type="ARBA" id="ARBA00023242"/>
    </source>
</evidence>
<feature type="compositionally biased region" description="Acidic residues" evidence="6">
    <location>
        <begin position="274"/>
        <end position="283"/>
    </location>
</feature>
<evidence type="ECO:0000313" key="8">
    <source>
        <dbReference type="EMBL" id="OVA07340.1"/>
    </source>
</evidence>
<keyword evidence="4" id="KW-0539">Nucleus</keyword>
<dbReference type="CDD" id="cd02116">
    <property type="entry name" value="ACT"/>
    <property type="match status" value="1"/>
</dbReference>
<feature type="domain" description="ACT" evidence="7">
    <location>
        <begin position="329"/>
        <end position="400"/>
    </location>
</feature>
<feature type="compositionally biased region" description="Basic and acidic residues" evidence="6">
    <location>
        <begin position="284"/>
        <end position="293"/>
    </location>
</feature>